<dbReference type="AlphaFoldDB" id="A0A4R3L702"/>
<evidence type="ECO:0000259" key="6">
    <source>
        <dbReference type="PROSITE" id="PS51935"/>
    </source>
</evidence>
<evidence type="ECO:0000313" key="7">
    <source>
        <dbReference type="EMBL" id="TCS95691.1"/>
    </source>
</evidence>
<dbReference type="InterPro" id="IPR051202">
    <property type="entry name" value="Peptidase_C40"/>
</dbReference>
<dbReference type="GO" id="GO:0008234">
    <property type="term" value="F:cysteine-type peptidase activity"/>
    <property type="evidence" value="ECO:0007669"/>
    <property type="project" value="UniProtKB-KW"/>
</dbReference>
<gene>
    <name evidence="7" type="ORF">EDD58_102267</name>
</gene>
<keyword evidence="2" id="KW-0645">Protease</keyword>
<dbReference type="InterPro" id="IPR000064">
    <property type="entry name" value="NLP_P60_dom"/>
</dbReference>
<dbReference type="SUPFAM" id="SSF54001">
    <property type="entry name" value="Cysteine proteinases"/>
    <property type="match status" value="3"/>
</dbReference>
<dbReference type="Gene3D" id="3.90.1720.10">
    <property type="entry name" value="endopeptidase domain like (from Nostoc punctiforme)"/>
    <property type="match status" value="3"/>
</dbReference>
<dbReference type="PROSITE" id="PS51935">
    <property type="entry name" value="NLPC_P60"/>
    <property type="match status" value="2"/>
</dbReference>
<feature type="domain" description="NlpC/P60" evidence="6">
    <location>
        <begin position="47"/>
        <end position="202"/>
    </location>
</feature>
<reference evidence="7 8" key="1">
    <citation type="submission" date="2019-03" db="EMBL/GenBank/DDBJ databases">
        <title>Genomic Encyclopedia of Type Strains, Phase IV (KMG-IV): sequencing the most valuable type-strain genomes for metagenomic binning, comparative biology and taxonomic classification.</title>
        <authorList>
            <person name="Goeker M."/>
        </authorList>
    </citation>
    <scope>NUCLEOTIDE SEQUENCE [LARGE SCALE GENOMIC DNA]</scope>
    <source>
        <strain evidence="7 8">DSM 45707</strain>
    </source>
</reference>
<feature type="chain" id="PRO_5020440772" evidence="5">
    <location>
        <begin position="27"/>
        <end position="460"/>
    </location>
</feature>
<dbReference type="PANTHER" id="PTHR47053:SF1">
    <property type="entry name" value="MUREIN DD-ENDOPEPTIDASE MEPH-RELATED"/>
    <property type="match status" value="1"/>
</dbReference>
<evidence type="ECO:0000313" key="8">
    <source>
        <dbReference type="Proteomes" id="UP000294937"/>
    </source>
</evidence>
<keyword evidence="8" id="KW-1185">Reference proteome</keyword>
<dbReference type="RefSeq" id="WP_131923676.1">
    <property type="nucleotide sequence ID" value="NZ_SMAG01000002.1"/>
</dbReference>
<keyword evidence="4" id="KW-0788">Thiol protease</keyword>
<keyword evidence="5" id="KW-0732">Signal</keyword>
<name>A0A4R3L702_9BACL</name>
<dbReference type="PANTHER" id="PTHR47053">
    <property type="entry name" value="MUREIN DD-ENDOPEPTIDASE MEPH-RELATED"/>
    <property type="match status" value="1"/>
</dbReference>
<feature type="domain" description="NlpC/P60" evidence="6">
    <location>
        <begin position="200"/>
        <end position="324"/>
    </location>
</feature>
<sequence>MRIKKALSLVLAPSLFVGVHASTAHATEINYLGREEMVTSQATLPSLSKVNDVLNASDQYIGTPYKWGTGPYSETNRYFDCSSFTQRVFGENGINLKRNSREQSTQGVTIAAVSHPEEFIGAGTVKPKGERLNFDNIKSSLKKGDLIFFDNEVETPNVEKIHHVAIYINEHTLLHATEAYGVNYTYFNDKRKSNIVVVKRMINETLPNVTQKQIISKGDEYRLNKTSFSSAAQFVGKVFGDYGISLPSTANGMSKVGVDTPRDQLKTGDLVFFDHDHDGNITHVAIYINEDKLLHNTVSQGVTYTPFKSSSYWNHAFVKGKRILDLKGSLPLNEEVIKTAISYLNQTEIEDIQRDENGQPRMITPNSAKFVQRVFYDQYVGMSKYMNIQQAQGHPIPLSDAKPGDLLFFDTNQDGDVNFIAFYVDADTMIQATSSGIIYKPLTAELKKKANLQTAYRIGM</sequence>
<protein>
    <submittedName>
        <fullName evidence="7">NlpC/P60 family protein</fullName>
    </submittedName>
</protein>
<evidence type="ECO:0000256" key="1">
    <source>
        <dbReference type="ARBA" id="ARBA00007074"/>
    </source>
</evidence>
<organism evidence="7 8">
    <name type="scientific">Hazenella coriacea</name>
    <dbReference type="NCBI Taxonomy" id="1179467"/>
    <lineage>
        <taxon>Bacteria</taxon>
        <taxon>Bacillati</taxon>
        <taxon>Bacillota</taxon>
        <taxon>Bacilli</taxon>
        <taxon>Bacillales</taxon>
        <taxon>Thermoactinomycetaceae</taxon>
        <taxon>Hazenella</taxon>
    </lineage>
</organism>
<dbReference type="GO" id="GO:0006508">
    <property type="term" value="P:proteolysis"/>
    <property type="evidence" value="ECO:0007669"/>
    <property type="project" value="UniProtKB-KW"/>
</dbReference>
<evidence type="ECO:0000256" key="5">
    <source>
        <dbReference type="SAM" id="SignalP"/>
    </source>
</evidence>
<evidence type="ECO:0000256" key="2">
    <source>
        <dbReference type="ARBA" id="ARBA00022670"/>
    </source>
</evidence>
<dbReference type="Proteomes" id="UP000294937">
    <property type="component" value="Unassembled WGS sequence"/>
</dbReference>
<comment type="caution">
    <text evidence="7">The sequence shown here is derived from an EMBL/GenBank/DDBJ whole genome shotgun (WGS) entry which is preliminary data.</text>
</comment>
<evidence type="ECO:0000256" key="3">
    <source>
        <dbReference type="ARBA" id="ARBA00022801"/>
    </source>
</evidence>
<keyword evidence="3" id="KW-0378">Hydrolase</keyword>
<evidence type="ECO:0000256" key="4">
    <source>
        <dbReference type="ARBA" id="ARBA00022807"/>
    </source>
</evidence>
<dbReference type="InterPro" id="IPR038765">
    <property type="entry name" value="Papain-like_cys_pep_sf"/>
</dbReference>
<comment type="similarity">
    <text evidence="1">Belongs to the peptidase C40 family.</text>
</comment>
<accession>A0A4R3L702</accession>
<dbReference type="EMBL" id="SMAG01000002">
    <property type="protein sequence ID" value="TCS95691.1"/>
    <property type="molecule type" value="Genomic_DNA"/>
</dbReference>
<dbReference type="Pfam" id="PF00877">
    <property type="entry name" value="NLPC_P60"/>
    <property type="match status" value="3"/>
</dbReference>
<dbReference type="OrthoDB" id="9813368at2"/>
<proteinExistence type="inferred from homology"/>
<feature type="signal peptide" evidence="5">
    <location>
        <begin position="1"/>
        <end position="26"/>
    </location>
</feature>